<keyword evidence="6 9" id="KW-0472">Membrane</keyword>
<gene>
    <name evidence="12" type="ORF">EC957_007810</name>
</gene>
<dbReference type="GO" id="GO:0012505">
    <property type="term" value="C:endomembrane system"/>
    <property type="evidence" value="ECO:0007669"/>
    <property type="project" value="UniProtKB-SubCell"/>
</dbReference>
<evidence type="ECO:0000256" key="6">
    <source>
        <dbReference type="ARBA" id="ARBA00023136"/>
    </source>
</evidence>
<evidence type="ECO:0000256" key="5">
    <source>
        <dbReference type="ARBA" id="ARBA00022989"/>
    </source>
</evidence>
<feature type="transmembrane region" description="Helical" evidence="9">
    <location>
        <begin position="191"/>
        <end position="213"/>
    </location>
</feature>
<keyword evidence="4 10" id="KW-0732">Signal</keyword>
<dbReference type="Proteomes" id="UP000723463">
    <property type="component" value="Unassembled WGS sequence"/>
</dbReference>
<reference evidence="12" key="1">
    <citation type="journal article" date="2020" name="Fungal Divers.">
        <title>Resolving the Mortierellaceae phylogeny through synthesis of multi-gene phylogenetics and phylogenomics.</title>
        <authorList>
            <person name="Vandepol N."/>
            <person name="Liber J."/>
            <person name="Desiro A."/>
            <person name="Na H."/>
            <person name="Kennedy M."/>
            <person name="Barry K."/>
            <person name="Grigoriev I.V."/>
            <person name="Miller A.N."/>
            <person name="O'Donnell K."/>
            <person name="Stajich J.E."/>
            <person name="Bonito G."/>
        </authorList>
    </citation>
    <scope>NUCLEOTIDE SEQUENCE</scope>
    <source>
        <strain evidence="12">NRRL 2591</strain>
    </source>
</reference>
<keyword evidence="5 9" id="KW-1133">Transmembrane helix</keyword>
<dbReference type="PROSITE" id="PS50866">
    <property type="entry name" value="GOLD"/>
    <property type="match status" value="1"/>
</dbReference>
<dbReference type="InterPro" id="IPR036598">
    <property type="entry name" value="GOLD_dom_sf"/>
</dbReference>
<evidence type="ECO:0000256" key="4">
    <source>
        <dbReference type="ARBA" id="ARBA00022729"/>
    </source>
</evidence>
<evidence type="ECO:0000313" key="12">
    <source>
        <dbReference type="EMBL" id="KAF9537690.1"/>
    </source>
</evidence>
<organism evidence="12 13">
    <name type="scientific">Mortierella hygrophila</name>
    <dbReference type="NCBI Taxonomy" id="979708"/>
    <lineage>
        <taxon>Eukaryota</taxon>
        <taxon>Fungi</taxon>
        <taxon>Fungi incertae sedis</taxon>
        <taxon>Mucoromycota</taxon>
        <taxon>Mortierellomycotina</taxon>
        <taxon>Mortierellomycetes</taxon>
        <taxon>Mortierellales</taxon>
        <taxon>Mortierellaceae</taxon>
        <taxon>Mortierella</taxon>
    </lineage>
</organism>
<dbReference type="SMART" id="SM01190">
    <property type="entry name" value="EMP24_GP25L"/>
    <property type="match status" value="1"/>
</dbReference>
<feature type="domain" description="GOLD" evidence="11">
    <location>
        <begin position="42"/>
        <end position="125"/>
    </location>
</feature>
<evidence type="ECO:0000256" key="10">
    <source>
        <dbReference type="SAM" id="SignalP"/>
    </source>
</evidence>
<name>A0A9P6EWP5_9FUNG</name>
<evidence type="ECO:0000256" key="9">
    <source>
        <dbReference type="SAM" id="Phobius"/>
    </source>
</evidence>
<evidence type="ECO:0000256" key="1">
    <source>
        <dbReference type="ARBA" id="ARBA00004479"/>
    </source>
</evidence>
<proteinExistence type="inferred from homology"/>
<comment type="subcellular location">
    <subcellularLocation>
        <location evidence="7">Endomembrane system</location>
        <topology evidence="7">Single-pass membrane protein</topology>
    </subcellularLocation>
    <subcellularLocation>
        <location evidence="1 8">Membrane</location>
        <topology evidence="1 8">Single-pass type I membrane protein</topology>
    </subcellularLocation>
</comment>
<keyword evidence="3 8" id="KW-0812">Transmembrane</keyword>
<feature type="chain" id="PRO_5040128181" description="GOLD domain-containing protein" evidence="10">
    <location>
        <begin position="31"/>
        <end position="225"/>
    </location>
</feature>
<keyword evidence="13" id="KW-1185">Reference proteome</keyword>
<sequence length="225" mass="25561">MSQLTATGFLAMFTTTIILLSLLFSSIAEATALTYNVGAHERACFYAWADVPKKKLAFYFAVQSGGSFDIDVDVRDPNQKQMLSLEKERQGDFVFTANEIGEYSFCFSNDMSTFAEKVVDFEITIENEKRAASLSETEKEKSKGPQAQTDAMDESLFRLAGELSRIDRMQKHFRTRENRNFSTVISTESRIFWFSLVESVMIVGMAMVQVYVVRTFFSGSRRTHV</sequence>
<dbReference type="GO" id="GO:0016020">
    <property type="term" value="C:membrane"/>
    <property type="evidence" value="ECO:0007669"/>
    <property type="project" value="UniProtKB-SubCell"/>
</dbReference>
<evidence type="ECO:0000256" key="8">
    <source>
        <dbReference type="RuleBase" id="RU003827"/>
    </source>
</evidence>
<dbReference type="Pfam" id="PF01105">
    <property type="entry name" value="EMP24_GP25L"/>
    <property type="match status" value="1"/>
</dbReference>
<comment type="caution">
    <text evidence="12">The sequence shown here is derived from an EMBL/GenBank/DDBJ whole genome shotgun (WGS) entry which is preliminary data.</text>
</comment>
<dbReference type="AlphaFoldDB" id="A0A9P6EWP5"/>
<dbReference type="InterPro" id="IPR015720">
    <property type="entry name" value="Emp24-like"/>
</dbReference>
<comment type="similarity">
    <text evidence="2 8">Belongs to the EMP24/GP25L family.</text>
</comment>
<dbReference type="PANTHER" id="PTHR22811">
    <property type="entry name" value="TRANSMEMBRANE EMP24 DOMAIN-CONTAINING PROTEIN"/>
    <property type="match status" value="1"/>
</dbReference>
<evidence type="ECO:0000256" key="7">
    <source>
        <dbReference type="ARBA" id="ARBA00037847"/>
    </source>
</evidence>
<accession>A0A9P6EWP5</accession>
<protein>
    <recommendedName>
        <fullName evidence="11">GOLD domain-containing protein</fullName>
    </recommendedName>
</protein>
<dbReference type="InterPro" id="IPR009038">
    <property type="entry name" value="GOLD_dom"/>
</dbReference>
<evidence type="ECO:0000256" key="3">
    <source>
        <dbReference type="ARBA" id="ARBA00022692"/>
    </source>
</evidence>
<dbReference type="EMBL" id="JAAAXW010000372">
    <property type="protein sequence ID" value="KAF9537690.1"/>
    <property type="molecule type" value="Genomic_DNA"/>
</dbReference>
<evidence type="ECO:0000256" key="2">
    <source>
        <dbReference type="ARBA" id="ARBA00007104"/>
    </source>
</evidence>
<feature type="signal peptide" evidence="10">
    <location>
        <begin position="1"/>
        <end position="30"/>
    </location>
</feature>
<dbReference type="SUPFAM" id="SSF101576">
    <property type="entry name" value="Supernatant protein factor (SPF), C-terminal domain"/>
    <property type="match status" value="1"/>
</dbReference>
<evidence type="ECO:0000259" key="11">
    <source>
        <dbReference type="PROSITE" id="PS50866"/>
    </source>
</evidence>
<evidence type="ECO:0000313" key="13">
    <source>
        <dbReference type="Proteomes" id="UP000723463"/>
    </source>
</evidence>